<gene>
    <name evidence="2" type="ORF">GKC41_04555</name>
</gene>
<dbReference type="Proteomes" id="UP000436357">
    <property type="component" value="Unassembled WGS sequence"/>
</dbReference>
<reference evidence="2 3" key="1">
    <citation type="submission" date="2019-11" db="EMBL/GenBank/DDBJ databases">
        <title>Draft Genome Sequence of Plant Growth-Promoting Rhizosphere-Associated Bacteria.</title>
        <authorList>
            <person name="Vasilyev I.Y."/>
            <person name="Radchenko V."/>
            <person name="Ilnitskaya E.V."/>
        </authorList>
    </citation>
    <scope>NUCLEOTIDE SEQUENCE [LARGE SCALE GENOMIC DNA]</scope>
    <source>
        <strain evidence="2 3">VRA_9sq_n</strain>
    </source>
</reference>
<comment type="caution">
    <text evidence="2">The sequence shown here is derived from an EMBL/GenBank/DDBJ whole genome shotgun (WGS) entry which is preliminary data.</text>
</comment>
<dbReference type="RefSeq" id="WP_154313164.1">
    <property type="nucleotide sequence ID" value="NZ_WKKW01000002.1"/>
</dbReference>
<keyword evidence="1" id="KW-0812">Transmembrane</keyword>
<evidence type="ECO:0000313" key="2">
    <source>
        <dbReference type="EMBL" id="MSD90929.1"/>
    </source>
</evidence>
<keyword evidence="1" id="KW-1133">Transmembrane helix</keyword>
<name>A0A6N7TTT7_9BIFI</name>
<feature type="transmembrane region" description="Helical" evidence="1">
    <location>
        <begin position="956"/>
        <end position="978"/>
    </location>
</feature>
<dbReference type="AlphaFoldDB" id="A0A6N7TTT7"/>
<keyword evidence="1" id="KW-0472">Membrane</keyword>
<protein>
    <submittedName>
        <fullName evidence="2">Uncharacterized protein</fullName>
    </submittedName>
</protein>
<sequence>MIPSGFGGFVLKRLQERNNKGSLHMNRSIIAILITLLATLAMVVPLGLSALSATQANAIDEQDETASRKPLLYRMMAFNDRIDTYQDELRMDFILRVKHNEFKPDCVDLGKADTGGKSNCNLSFVYQYVGSDNPADYHRVKYINTITPDDYLENNKTGYAYDGATAWADNHLQRFTVHKVINSGLYDYLTISIEGDMNIADKSKDPAKFVAGGHPEPLNVFAIVGDQNTALSCGSSSWAWGTETCSTFDPASMSDLQAQDRYSNITASLSKDKQMKVYMGDCLGSGGDDLKCSGPYSWVGWDSNPYLYRNHQANWGMVTDYGFPAYSDGTVGKINATAPGTAPARSFFVYWMNLRGPGNKTNGICSETSSYYYQWVALKDSQWVPVKELTPEPVLVTGQQPSPNTLTTTYGLQGMVNTNGAYNVNPTDPKYANTTNVLFATDKDGNPMPAQKADGGIDFKEAKEKQDLDGYFKLVTWPDTRNSDGTECTAVSPEVYSPKSAGLVGIDDNMSAAQKDTNLSAGWTIDTAFYKYNVPRPDDPTITKIENDADAGLDASGSVYTTKLDPVISGECTPSKDDKHPNTVVLYGEDPTNPIADGQGTNGDDLVKSSDTWGFRLGEAVCETDTGSKQGGSWWIQDTNKQYPSPDPGNKYNSYRRYHAWVVESTSGFGLTSYFSNVGTAYFVSGENVPDAAKFSVAVPHTVNGSLPAGSVVTFKGEVSPVYTAWSSGKLGMTDSRMVVSMKQNAASGWTPLVTTPANTFQRDAAVGTTPSVTDSTTGLALSLTKTAASTWSWSLDIPAGRFTGYNGDDETQTYTFRVEMINPMNIHSDPASIDRKVDMTPTALTLERYDVFQIAGKAYKYVNGDTKVPETKGTVVHITWPGNSSADVVVGDNGSWQAVPPEGINQGEFSAQVLSDDAEGPDAQGRFQGGNQSAPVSHELEFRPSNSALPLTGGWPLSVLKILSLIALGLVGFVACLRNRQESRH</sequence>
<organism evidence="2 3">
    <name type="scientific">Bifidobacterium asteroides</name>
    <dbReference type="NCBI Taxonomy" id="1684"/>
    <lineage>
        <taxon>Bacteria</taxon>
        <taxon>Bacillati</taxon>
        <taxon>Actinomycetota</taxon>
        <taxon>Actinomycetes</taxon>
        <taxon>Bifidobacteriales</taxon>
        <taxon>Bifidobacteriaceae</taxon>
        <taxon>Bifidobacterium</taxon>
    </lineage>
</organism>
<proteinExistence type="predicted"/>
<evidence type="ECO:0000256" key="1">
    <source>
        <dbReference type="SAM" id="Phobius"/>
    </source>
</evidence>
<dbReference type="OrthoDB" id="3222569at2"/>
<accession>A0A6N7TTT7</accession>
<dbReference type="EMBL" id="WKKW01000002">
    <property type="protein sequence ID" value="MSD90929.1"/>
    <property type="molecule type" value="Genomic_DNA"/>
</dbReference>
<evidence type="ECO:0000313" key="3">
    <source>
        <dbReference type="Proteomes" id="UP000436357"/>
    </source>
</evidence>